<accession>A0A5K3G0P1</accession>
<dbReference type="WBParaSite" id="MCU_014191-RA">
    <property type="protein sequence ID" value="MCU_014191-RA"/>
    <property type="gene ID" value="MCU_014191"/>
</dbReference>
<proteinExistence type="predicted"/>
<dbReference type="InterPro" id="IPR035940">
    <property type="entry name" value="CAP_sf"/>
</dbReference>
<evidence type="ECO:0000313" key="1">
    <source>
        <dbReference type="WBParaSite" id="MCU_014191-RA"/>
    </source>
</evidence>
<name>A0A5K3G0P1_MESCO</name>
<dbReference type="SUPFAM" id="SSF55797">
    <property type="entry name" value="PR-1-like"/>
    <property type="match status" value="1"/>
</dbReference>
<reference evidence="1" key="1">
    <citation type="submission" date="2019-11" db="UniProtKB">
        <authorList>
            <consortium name="WormBaseParasite"/>
        </authorList>
    </citation>
    <scope>IDENTIFICATION</scope>
</reference>
<organism evidence="1">
    <name type="scientific">Mesocestoides corti</name>
    <name type="common">Flatworm</name>
    <dbReference type="NCBI Taxonomy" id="53468"/>
    <lineage>
        <taxon>Eukaryota</taxon>
        <taxon>Metazoa</taxon>
        <taxon>Spiralia</taxon>
        <taxon>Lophotrochozoa</taxon>
        <taxon>Platyhelminthes</taxon>
        <taxon>Cestoda</taxon>
        <taxon>Eucestoda</taxon>
        <taxon>Cyclophyllidea</taxon>
        <taxon>Mesocestoididae</taxon>
        <taxon>Mesocestoides</taxon>
    </lineage>
</organism>
<dbReference type="Gene3D" id="3.40.33.10">
    <property type="entry name" value="CAP"/>
    <property type="match status" value="1"/>
</dbReference>
<protein>
    <submittedName>
        <fullName evidence="1">SCP domain-containing protein</fullName>
    </submittedName>
</protein>
<dbReference type="AlphaFoldDB" id="A0A5K3G0P1"/>
<sequence length="125" mass="14004">IIGNLNDTYKNQKDLYNYDTNTCTFSCYYFKTMVWSQTTAVGCTIEDCQNSGILRTACIYKPGKFDPPDRPYEKGQSCTKCPTGSACYRNQCENSLNTVPTTSSATITSTLQILPSLFLILRSFV</sequence>